<dbReference type="InParanoid" id="A0A5C3PUZ2"/>
<sequence>METIRIETTGARIDEVTSLLLSDPDSPPPRSWTLSAITAPLQIIQWAAATWRVVIGSRTDTPRQPSRERVREHVALVHQCAVEFNSQPVPTGELVLVQTGILINSLFDRYFFPKFRGAPSADPEPVFDLLLQVVDSRRRQGLPPVLRTGNGLAVIILLCMPSSPAVEDTSPYTLFALRFLANLKNIWDAKKEQRLAAESVSPMPWSAASRSLEDQRFVLVQFARMDPTIAYAMACRESGIPQSSADFLHIPPMRWLGGTHDDHLNFVSVHVYALARYQMGHSLLDHVALWQSALTFGLLEAITGLIIPECSFLWPRGDGNVLFTSHRVSALAFTVGLRLYLEPNHTRRRLLADHALSTMEWACKALSEELVFGASSHRSLFWSTGITDSEVDDFVCCIYSLLAVFRLVLTSVMQQKSLEIGEPFFQSRYNSPDDYQDIVGRVHQSYTRRMLEIGWCPYTLAKLRKTDSEVAVILGILGMEKPAVRHRPDEHAACTEESCTVHNVDPATYTTQHTTPTCSCLFITLTFSDVDDLLSRGDIPVVIYDGDRLSVRRAADGAYVAISHVWADGLGSTSEKGLPTCQVSRISSFARQLVPAGAFWIDGLCVPEVKHLRKGAIRLMAQTYRGAEKVIVLDAGIRSHCSMSRNPAEIILRVKTSVWMQRVWTMHEAFLARELYFEFSDGLVSGSTIRRSLEPPAPLPGHLSWWWTLMNVVLDSAILDPAAGERNRRFTDVARRIAFCTTSKPEDAAVAVAGMLDMDVAKMLDEPDADARMRILLLEMRTLSVDIMFRRPLTAHEAERLPYPGFRWAPRNVTVINWYAGMAGGSTAICSPEGLTTEDVYPVVLLTEKFCHRSEMGYDGEGLIFVFDLLQGGRYMVLKPTPTSLRPYDSFEAKEFNALVVRVRGLDSGMVLPDVHQSVGVLAVHIPDPANILESTDSNTTPIVCEYRSMTELWQPPVLQTSSPEGLAQNLPSDTSYICTSGRMVQARITLR</sequence>
<accession>A0A5C3PUZ2</accession>
<dbReference type="Proteomes" id="UP000308197">
    <property type="component" value="Unassembled WGS sequence"/>
</dbReference>
<gene>
    <name evidence="1" type="ORF">K466DRAFT_137885</name>
</gene>
<name>A0A5C3PUZ2_9APHY</name>
<proteinExistence type="predicted"/>
<dbReference type="PANTHER" id="PTHR39596">
    <property type="match status" value="1"/>
</dbReference>
<evidence type="ECO:0008006" key="3">
    <source>
        <dbReference type="Google" id="ProtNLM"/>
    </source>
</evidence>
<evidence type="ECO:0000313" key="2">
    <source>
        <dbReference type="Proteomes" id="UP000308197"/>
    </source>
</evidence>
<organism evidence="1 2">
    <name type="scientific">Polyporus arcularius HHB13444</name>
    <dbReference type="NCBI Taxonomy" id="1314778"/>
    <lineage>
        <taxon>Eukaryota</taxon>
        <taxon>Fungi</taxon>
        <taxon>Dikarya</taxon>
        <taxon>Basidiomycota</taxon>
        <taxon>Agaricomycotina</taxon>
        <taxon>Agaricomycetes</taxon>
        <taxon>Polyporales</taxon>
        <taxon>Polyporaceae</taxon>
        <taxon>Polyporus</taxon>
    </lineage>
</organism>
<reference evidence="1 2" key="1">
    <citation type="journal article" date="2019" name="Nat. Ecol. Evol.">
        <title>Megaphylogeny resolves global patterns of mushroom evolution.</title>
        <authorList>
            <person name="Varga T."/>
            <person name="Krizsan K."/>
            <person name="Foldi C."/>
            <person name="Dima B."/>
            <person name="Sanchez-Garcia M."/>
            <person name="Sanchez-Ramirez S."/>
            <person name="Szollosi G.J."/>
            <person name="Szarkandi J.G."/>
            <person name="Papp V."/>
            <person name="Albert L."/>
            <person name="Andreopoulos W."/>
            <person name="Angelini C."/>
            <person name="Antonin V."/>
            <person name="Barry K.W."/>
            <person name="Bougher N.L."/>
            <person name="Buchanan P."/>
            <person name="Buyck B."/>
            <person name="Bense V."/>
            <person name="Catcheside P."/>
            <person name="Chovatia M."/>
            <person name="Cooper J."/>
            <person name="Damon W."/>
            <person name="Desjardin D."/>
            <person name="Finy P."/>
            <person name="Geml J."/>
            <person name="Haridas S."/>
            <person name="Hughes K."/>
            <person name="Justo A."/>
            <person name="Karasinski D."/>
            <person name="Kautmanova I."/>
            <person name="Kiss B."/>
            <person name="Kocsube S."/>
            <person name="Kotiranta H."/>
            <person name="LaButti K.M."/>
            <person name="Lechner B.E."/>
            <person name="Liimatainen K."/>
            <person name="Lipzen A."/>
            <person name="Lukacs Z."/>
            <person name="Mihaltcheva S."/>
            <person name="Morgado L.N."/>
            <person name="Niskanen T."/>
            <person name="Noordeloos M.E."/>
            <person name="Ohm R.A."/>
            <person name="Ortiz-Santana B."/>
            <person name="Ovrebo C."/>
            <person name="Racz N."/>
            <person name="Riley R."/>
            <person name="Savchenko A."/>
            <person name="Shiryaev A."/>
            <person name="Soop K."/>
            <person name="Spirin V."/>
            <person name="Szebenyi C."/>
            <person name="Tomsovsky M."/>
            <person name="Tulloss R.E."/>
            <person name="Uehling J."/>
            <person name="Grigoriev I.V."/>
            <person name="Vagvolgyi C."/>
            <person name="Papp T."/>
            <person name="Martin F.M."/>
            <person name="Miettinen O."/>
            <person name="Hibbett D.S."/>
            <person name="Nagy L.G."/>
        </authorList>
    </citation>
    <scope>NUCLEOTIDE SEQUENCE [LARGE SCALE GENOMIC DNA]</scope>
    <source>
        <strain evidence="1 2">HHB13444</strain>
    </source>
</reference>
<keyword evidence="2" id="KW-1185">Reference proteome</keyword>
<protein>
    <recommendedName>
        <fullName evidence="3">Heterokaryon incompatibility domain-containing protein</fullName>
    </recommendedName>
</protein>
<dbReference type="STRING" id="1314778.A0A5C3PUZ2"/>
<dbReference type="PANTHER" id="PTHR39596:SF2">
    <property type="entry name" value="HET DOMAIN PROTEIN (AFU_ORTHOLOGUE AFUA_1G17550)-RELATED"/>
    <property type="match status" value="1"/>
</dbReference>
<evidence type="ECO:0000313" key="1">
    <source>
        <dbReference type="EMBL" id="TFK93281.1"/>
    </source>
</evidence>
<dbReference type="AlphaFoldDB" id="A0A5C3PUZ2"/>
<dbReference type="EMBL" id="ML210984">
    <property type="protein sequence ID" value="TFK93281.1"/>
    <property type="molecule type" value="Genomic_DNA"/>
</dbReference>